<keyword evidence="5" id="KW-0732">Signal</keyword>
<dbReference type="RefSeq" id="WP_393992141.1">
    <property type="nucleotide sequence ID" value="NZ_JBAFVH010000004.1"/>
</dbReference>
<keyword evidence="4" id="KW-0249">Electron transport</keyword>
<dbReference type="InterPro" id="IPR052721">
    <property type="entry name" value="ET_Amicyanin"/>
</dbReference>
<keyword evidence="3" id="KW-0574">Periplasm</keyword>
<reference evidence="7 8" key="1">
    <citation type="submission" date="2024-02" db="EMBL/GenBank/DDBJ databases">
        <title>Expansion and revision of Xanthobacter and proposal of Roseixanthobacter gen. nov.</title>
        <authorList>
            <person name="Soltysiak M.P.M."/>
            <person name="Jalihal A."/>
            <person name="Ory A."/>
            <person name="Chrisophersen C."/>
            <person name="Lee A.D."/>
            <person name="Boulton J."/>
            <person name="Springer M."/>
        </authorList>
    </citation>
    <scope>NUCLEOTIDE SEQUENCE [LARGE SCALE GENOMIC DNA]</scope>
    <source>
        <strain evidence="7 8">23A</strain>
    </source>
</reference>
<dbReference type="InterPro" id="IPR008972">
    <property type="entry name" value="Cupredoxin"/>
</dbReference>
<dbReference type="CDD" id="cd13921">
    <property type="entry name" value="Amicyanin"/>
    <property type="match status" value="1"/>
</dbReference>
<comment type="subcellular location">
    <subcellularLocation>
        <location evidence="1">Periplasm</location>
    </subcellularLocation>
</comment>
<proteinExistence type="predicted"/>
<accession>A0ABW6ZU20</accession>
<feature type="chain" id="PRO_5046244842" evidence="5">
    <location>
        <begin position="39"/>
        <end position="124"/>
    </location>
</feature>
<dbReference type="InterPro" id="IPR028096">
    <property type="entry name" value="EfeO_Cupredoxin"/>
</dbReference>
<evidence type="ECO:0000313" key="7">
    <source>
        <dbReference type="EMBL" id="MFG1372237.1"/>
    </source>
</evidence>
<evidence type="ECO:0000256" key="3">
    <source>
        <dbReference type="ARBA" id="ARBA00022764"/>
    </source>
</evidence>
<dbReference type="PANTHER" id="PTHR36507:SF1">
    <property type="entry name" value="BLL1555 PROTEIN"/>
    <property type="match status" value="1"/>
</dbReference>
<organism evidence="7 8">
    <name type="scientific">Xanthobacter oligotrophicus</name>
    <dbReference type="NCBI Taxonomy" id="2607286"/>
    <lineage>
        <taxon>Bacteria</taxon>
        <taxon>Pseudomonadati</taxon>
        <taxon>Pseudomonadota</taxon>
        <taxon>Alphaproteobacteria</taxon>
        <taxon>Hyphomicrobiales</taxon>
        <taxon>Xanthobacteraceae</taxon>
        <taxon>Xanthobacter</taxon>
    </lineage>
</organism>
<dbReference type="Gene3D" id="2.60.40.420">
    <property type="entry name" value="Cupredoxins - blue copper proteins"/>
    <property type="match status" value="1"/>
</dbReference>
<dbReference type="Proteomes" id="UP001604002">
    <property type="component" value="Unassembled WGS sequence"/>
</dbReference>
<dbReference type="InterPro" id="IPR002386">
    <property type="entry name" value="Amicyanin/Pseudoazurin"/>
</dbReference>
<dbReference type="EMBL" id="JBAFVH010000004">
    <property type="protein sequence ID" value="MFG1372237.1"/>
    <property type="molecule type" value="Genomic_DNA"/>
</dbReference>
<gene>
    <name evidence="7" type="ORF">V5F32_08685</name>
</gene>
<keyword evidence="2" id="KW-0813">Transport</keyword>
<keyword evidence="8" id="KW-1185">Reference proteome</keyword>
<evidence type="ECO:0000256" key="4">
    <source>
        <dbReference type="ARBA" id="ARBA00022982"/>
    </source>
</evidence>
<feature type="signal peptide" evidence="5">
    <location>
        <begin position="1"/>
        <end position="38"/>
    </location>
</feature>
<name>A0ABW6ZU20_9HYPH</name>
<evidence type="ECO:0000256" key="2">
    <source>
        <dbReference type="ARBA" id="ARBA00022448"/>
    </source>
</evidence>
<dbReference type="PRINTS" id="PR00155">
    <property type="entry name" value="AMICYANIN"/>
</dbReference>
<feature type="domain" description="EfeO-type cupredoxin-like" evidence="6">
    <location>
        <begin position="22"/>
        <end position="120"/>
    </location>
</feature>
<dbReference type="InterPro" id="IPR035668">
    <property type="entry name" value="Amicyanin"/>
</dbReference>
<protein>
    <submittedName>
        <fullName evidence="7">Cupredoxin family copper-binding protein</fullName>
    </submittedName>
</protein>
<dbReference type="Pfam" id="PF13473">
    <property type="entry name" value="Cupredoxin_1"/>
    <property type="match status" value="1"/>
</dbReference>
<sequence length="124" mass="13217">MRQSFAQVPALRSSPATAIFAATLLALALGLAARPAAAGEEVTVSIDNFTFTPAEVTIVPGTTVTWVNNDDIPHTVVDKKQAFRSKVLDTEGNYSFTFNTAGDFTYFCSLHPHMTGKVVVKPAG</sequence>
<comment type="caution">
    <text evidence="7">The sequence shown here is derived from an EMBL/GenBank/DDBJ whole genome shotgun (WGS) entry which is preliminary data.</text>
</comment>
<evidence type="ECO:0000313" key="8">
    <source>
        <dbReference type="Proteomes" id="UP001604002"/>
    </source>
</evidence>
<evidence type="ECO:0000259" key="6">
    <source>
        <dbReference type="Pfam" id="PF13473"/>
    </source>
</evidence>
<evidence type="ECO:0000256" key="1">
    <source>
        <dbReference type="ARBA" id="ARBA00004418"/>
    </source>
</evidence>
<dbReference type="PANTHER" id="PTHR36507">
    <property type="entry name" value="BLL1555 PROTEIN"/>
    <property type="match status" value="1"/>
</dbReference>
<dbReference type="SUPFAM" id="SSF49503">
    <property type="entry name" value="Cupredoxins"/>
    <property type="match status" value="1"/>
</dbReference>
<evidence type="ECO:0000256" key="5">
    <source>
        <dbReference type="SAM" id="SignalP"/>
    </source>
</evidence>